<comment type="caution">
    <text evidence="2">The sequence shown here is derived from an EMBL/GenBank/DDBJ whole genome shotgun (WGS) entry which is preliminary data.</text>
</comment>
<dbReference type="EMBL" id="MSCJ01000003">
    <property type="protein sequence ID" value="PQJ62378.1"/>
    <property type="molecule type" value="Genomic_DNA"/>
</dbReference>
<accession>A0A2S7VJZ9</accession>
<feature type="region of interest" description="Disordered" evidence="1">
    <location>
        <begin position="81"/>
        <end position="101"/>
    </location>
</feature>
<dbReference type="InterPro" id="IPR045508">
    <property type="entry name" value="DUF6482"/>
</dbReference>
<dbReference type="Proteomes" id="UP000238730">
    <property type="component" value="Unassembled WGS sequence"/>
</dbReference>
<dbReference type="OrthoDB" id="5600613at2"/>
<evidence type="ECO:0000313" key="3">
    <source>
        <dbReference type="Proteomes" id="UP000238730"/>
    </source>
</evidence>
<feature type="compositionally biased region" description="Polar residues" evidence="1">
    <location>
        <begin position="84"/>
        <end position="101"/>
    </location>
</feature>
<dbReference type="AlphaFoldDB" id="A0A2S7VJZ9"/>
<dbReference type="RefSeq" id="WP_105062189.1">
    <property type="nucleotide sequence ID" value="NZ_MSCJ01000003.1"/>
</dbReference>
<sequence>MTMPLSKLEKFFYIDKLVVHSIDLSLYQASVVIDDEEHYITNEKGDYIRAISVLEIQKICRKLKVKSWVLRQQSAYDEMIGMPNSKQDNTLEVPLSNNKLY</sequence>
<proteinExistence type="predicted"/>
<protein>
    <submittedName>
        <fullName evidence="2">Uncharacterized protein</fullName>
    </submittedName>
</protein>
<organism evidence="2 3">
    <name type="scientific">Photobacterium angustum</name>
    <dbReference type="NCBI Taxonomy" id="661"/>
    <lineage>
        <taxon>Bacteria</taxon>
        <taxon>Pseudomonadati</taxon>
        <taxon>Pseudomonadota</taxon>
        <taxon>Gammaproteobacteria</taxon>
        <taxon>Vibrionales</taxon>
        <taxon>Vibrionaceae</taxon>
        <taxon>Photobacterium</taxon>
    </lineage>
</organism>
<reference evidence="2 3" key="1">
    <citation type="submission" date="2016-12" db="EMBL/GenBank/DDBJ databases">
        <title>Diversity of luminous bacteria.</title>
        <authorList>
            <person name="Yoshizawa S."/>
            <person name="Kogure K."/>
        </authorList>
    </citation>
    <scope>NUCLEOTIDE SEQUENCE [LARGE SCALE GENOMIC DNA]</scope>
    <source>
        <strain evidence="2 3">LC1-200</strain>
    </source>
</reference>
<gene>
    <name evidence="2" type="ORF">BTO08_19280</name>
</gene>
<evidence type="ECO:0000313" key="2">
    <source>
        <dbReference type="EMBL" id="PQJ62378.1"/>
    </source>
</evidence>
<evidence type="ECO:0000256" key="1">
    <source>
        <dbReference type="SAM" id="MobiDB-lite"/>
    </source>
</evidence>
<name>A0A2S7VJZ9_PHOAN</name>
<dbReference type="Pfam" id="PF20090">
    <property type="entry name" value="DUF6482"/>
    <property type="match status" value="1"/>
</dbReference>